<keyword evidence="2" id="KW-1185">Reference proteome</keyword>
<proteinExistence type="predicted"/>
<name>A0ABP0YUA9_9ROSI</name>
<dbReference type="EMBL" id="OZ021740">
    <property type="protein sequence ID" value="CAK9324109.1"/>
    <property type="molecule type" value="Genomic_DNA"/>
</dbReference>
<organism evidence="1 2">
    <name type="scientific">Citrullus colocynthis</name>
    <name type="common">colocynth</name>
    <dbReference type="NCBI Taxonomy" id="252529"/>
    <lineage>
        <taxon>Eukaryota</taxon>
        <taxon>Viridiplantae</taxon>
        <taxon>Streptophyta</taxon>
        <taxon>Embryophyta</taxon>
        <taxon>Tracheophyta</taxon>
        <taxon>Spermatophyta</taxon>
        <taxon>Magnoliopsida</taxon>
        <taxon>eudicotyledons</taxon>
        <taxon>Gunneridae</taxon>
        <taxon>Pentapetalae</taxon>
        <taxon>rosids</taxon>
        <taxon>fabids</taxon>
        <taxon>Cucurbitales</taxon>
        <taxon>Cucurbitaceae</taxon>
        <taxon>Benincaseae</taxon>
        <taxon>Citrullus</taxon>
    </lineage>
</organism>
<evidence type="ECO:0000313" key="2">
    <source>
        <dbReference type="Proteomes" id="UP001642487"/>
    </source>
</evidence>
<protein>
    <submittedName>
        <fullName evidence="1">Uncharacterized protein</fullName>
    </submittedName>
</protein>
<dbReference type="Proteomes" id="UP001642487">
    <property type="component" value="Chromosome 6"/>
</dbReference>
<feature type="non-terminal residue" evidence="1">
    <location>
        <position position="152"/>
    </location>
</feature>
<sequence>MESSRTPFVSCICRLAADGSGSSATILVKSRLLSRVVVESCSSDKILVRSLEPLSNLARPMKFSLDFIRSRTSPLDLTRPMRFSSVLVRRRQISLVRLDFVRSRASTEQVTSIVPLPSVRQIVSLPLSSFLYRLSIGSRGRLSFVPLSLLFK</sequence>
<gene>
    <name evidence="1" type="ORF">CITCOLO1_LOCUS16334</name>
</gene>
<evidence type="ECO:0000313" key="1">
    <source>
        <dbReference type="EMBL" id="CAK9324109.1"/>
    </source>
</evidence>
<accession>A0ABP0YUA9</accession>
<reference evidence="1 2" key="1">
    <citation type="submission" date="2024-03" db="EMBL/GenBank/DDBJ databases">
        <authorList>
            <person name="Gkanogiannis A."/>
            <person name="Becerra Lopez-Lavalle L."/>
        </authorList>
    </citation>
    <scope>NUCLEOTIDE SEQUENCE [LARGE SCALE GENOMIC DNA]</scope>
</reference>